<protein>
    <submittedName>
        <fullName evidence="1">Uncharacterized protein</fullName>
    </submittedName>
</protein>
<dbReference type="RefSeq" id="WP_309394279.1">
    <property type="nucleotide sequence ID" value="NZ_JADBEO010000053.1"/>
</dbReference>
<evidence type="ECO:0000313" key="1">
    <source>
        <dbReference type="EMBL" id="MDR4308487.1"/>
    </source>
</evidence>
<sequence>MIIADGRRVWLCEAKFAGALSRKQIDSKKARYDALVELSALTELRIEFVEVDALPAGRHDRRSSTDMVKELNVELNIHAGVEFARVTRTKMNGTECSDFEIVPVKI</sequence>
<keyword evidence="2" id="KW-1185">Reference proteome</keyword>
<organism evidence="1 2">
    <name type="scientific">Chelatococcus sambhunathii</name>
    <dbReference type="NCBI Taxonomy" id="363953"/>
    <lineage>
        <taxon>Bacteria</taxon>
        <taxon>Pseudomonadati</taxon>
        <taxon>Pseudomonadota</taxon>
        <taxon>Alphaproteobacteria</taxon>
        <taxon>Hyphomicrobiales</taxon>
        <taxon>Chelatococcaceae</taxon>
        <taxon>Chelatococcus</taxon>
    </lineage>
</organism>
<comment type="caution">
    <text evidence="1">The sequence shown here is derived from an EMBL/GenBank/DDBJ whole genome shotgun (WGS) entry which is preliminary data.</text>
</comment>
<name>A0ABU1DK38_9HYPH</name>
<reference evidence="1" key="1">
    <citation type="submission" date="2020-10" db="EMBL/GenBank/DDBJ databases">
        <authorList>
            <person name="Abbas A."/>
            <person name="Razzaq R."/>
            <person name="Waqas M."/>
            <person name="Abbas N."/>
            <person name="Nielsen T.K."/>
            <person name="Hansen L.H."/>
            <person name="Hussain S."/>
            <person name="Shahid M."/>
        </authorList>
    </citation>
    <scope>NUCLEOTIDE SEQUENCE</scope>
    <source>
        <strain evidence="1">S14</strain>
    </source>
</reference>
<proteinExistence type="predicted"/>
<gene>
    <name evidence="1" type="ORF">IHQ68_17850</name>
</gene>
<dbReference type="Proteomes" id="UP001181622">
    <property type="component" value="Unassembled WGS sequence"/>
</dbReference>
<dbReference type="EMBL" id="JADBEO010000053">
    <property type="protein sequence ID" value="MDR4308487.1"/>
    <property type="molecule type" value="Genomic_DNA"/>
</dbReference>
<accession>A0ABU1DK38</accession>
<evidence type="ECO:0000313" key="2">
    <source>
        <dbReference type="Proteomes" id="UP001181622"/>
    </source>
</evidence>